<keyword evidence="4" id="KW-0675">Receptor</keyword>
<dbReference type="GO" id="GO:0009279">
    <property type="term" value="C:cell outer membrane"/>
    <property type="evidence" value="ECO:0007669"/>
    <property type="project" value="UniProtKB-SubCell"/>
</dbReference>
<dbReference type="Proteomes" id="UP000066014">
    <property type="component" value="Chromosome"/>
</dbReference>
<evidence type="ECO:0000256" key="1">
    <source>
        <dbReference type="ARBA" id="ARBA00004442"/>
    </source>
</evidence>
<dbReference type="AlphaFoldDB" id="A0A060NVQ0"/>
<comment type="subcellular location">
    <subcellularLocation>
        <location evidence="1">Cell outer membrane</location>
    </subcellularLocation>
</comment>
<dbReference type="OrthoDB" id="127311at2"/>
<name>A0A060NVQ0_9BURK</name>
<accession>A0A060NVQ0</accession>
<dbReference type="PROSITE" id="PS01156">
    <property type="entry name" value="TONB_DEPENDENT_REC_2"/>
    <property type="match status" value="1"/>
</dbReference>
<keyword evidence="3" id="KW-0998">Cell outer membrane</keyword>
<gene>
    <name evidence="4" type="ORF">SMCB_0756</name>
</gene>
<proteinExistence type="predicted"/>
<dbReference type="InterPro" id="IPR010917">
    <property type="entry name" value="TonB_rcpt_CS"/>
</dbReference>
<dbReference type="EMBL" id="AP014569">
    <property type="protein sequence ID" value="BAO82984.1"/>
    <property type="molecule type" value="Genomic_DNA"/>
</dbReference>
<evidence type="ECO:0000313" key="5">
    <source>
        <dbReference type="Proteomes" id="UP000066014"/>
    </source>
</evidence>
<keyword evidence="2" id="KW-0472">Membrane</keyword>
<protein>
    <submittedName>
        <fullName evidence="4">Outer membrane receptor protein, mostly Fe transport</fullName>
    </submittedName>
</protein>
<evidence type="ECO:0000313" key="4">
    <source>
        <dbReference type="EMBL" id="BAO82984.1"/>
    </source>
</evidence>
<dbReference type="STRING" id="1458426.SMCB_0756"/>
<reference evidence="4 5" key="1">
    <citation type="journal article" date="2014" name="Nat. Commun.">
        <title>Physiological and genomic features of highly alkaliphilic hydrogen-utilizing Betaproteobacteria from a continental serpentinizing site.</title>
        <authorList>
            <person name="Suzuki S."/>
            <person name="Kuenen J.G."/>
            <person name="Schipper K."/>
            <person name="van der Velde S."/>
            <person name="Ishii S."/>
            <person name="Wu A."/>
            <person name="Sorokin D.Y."/>
            <person name="Tenney A."/>
            <person name="Meng X.Y."/>
            <person name="Morrill P.L."/>
            <person name="Kamagata Y."/>
            <person name="Muyzer G."/>
            <person name="Nealson K.H."/>
        </authorList>
    </citation>
    <scope>NUCLEOTIDE SEQUENCE [LARGE SCALE GENOMIC DNA]</scope>
    <source>
        <strain evidence="4 5">B1</strain>
    </source>
</reference>
<dbReference type="KEGG" id="cbab:SMCB_0756"/>
<dbReference type="Gene3D" id="2.40.170.20">
    <property type="entry name" value="TonB-dependent receptor, beta-barrel domain"/>
    <property type="match status" value="1"/>
</dbReference>
<organism evidence="4 5">
    <name type="scientific">Serpentinimonas maccroryi</name>
    <dbReference type="NCBI Taxonomy" id="1458426"/>
    <lineage>
        <taxon>Bacteria</taxon>
        <taxon>Pseudomonadati</taxon>
        <taxon>Pseudomonadota</taxon>
        <taxon>Betaproteobacteria</taxon>
        <taxon>Burkholderiales</taxon>
        <taxon>Comamonadaceae</taxon>
        <taxon>Serpentinimonas</taxon>
    </lineage>
</organism>
<dbReference type="RefSeq" id="WP_045535176.1">
    <property type="nucleotide sequence ID" value="NZ_AP014569.1"/>
</dbReference>
<dbReference type="HOGENOM" id="CLU_2664788_0_0_4"/>
<keyword evidence="5" id="KW-1185">Reference proteome</keyword>
<evidence type="ECO:0000256" key="2">
    <source>
        <dbReference type="ARBA" id="ARBA00023136"/>
    </source>
</evidence>
<evidence type="ECO:0000256" key="3">
    <source>
        <dbReference type="ARBA" id="ARBA00023237"/>
    </source>
</evidence>
<dbReference type="SUPFAM" id="SSF56935">
    <property type="entry name" value="Porins"/>
    <property type="match status" value="1"/>
</dbReference>
<dbReference type="InterPro" id="IPR036942">
    <property type="entry name" value="Beta-barrel_TonB_sf"/>
</dbReference>
<sequence length="75" mass="8245">MRHVGQRWGDNANTVMLPSYTALDLSVAQWIGAGELALHLRNATDRVYLSRSYGGGAQALLGEPRALEVSYRVPF</sequence>